<proteinExistence type="predicted"/>
<feature type="compositionally biased region" description="Polar residues" evidence="1">
    <location>
        <begin position="260"/>
        <end position="276"/>
    </location>
</feature>
<keyword evidence="3" id="KW-1185">Reference proteome</keyword>
<gene>
    <name evidence="2" type="ORF">N1032_23880</name>
</gene>
<dbReference type="Proteomes" id="UP001165586">
    <property type="component" value="Unassembled WGS sequence"/>
</dbReference>
<feature type="region of interest" description="Disordered" evidence="1">
    <location>
        <begin position="249"/>
        <end position="331"/>
    </location>
</feature>
<organism evidence="2 3">
    <name type="scientific">Herbiconiux daphne</name>
    <dbReference type="NCBI Taxonomy" id="2970914"/>
    <lineage>
        <taxon>Bacteria</taxon>
        <taxon>Bacillati</taxon>
        <taxon>Actinomycetota</taxon>
        <taxon>Actinomycetes</taxon>
        <taxon>Micrococcales</taxon>
        <taxon>Microbacteriaceae</taxon>
        <taxon>Herbiconiux</taxon>
    </lineage>
</organism>
<dbReference type="Gene3D" id="2.60.40.1080">
    <property type="match status" value="1"/>
</dbReference>
<accession>A0ABT2H9Z6</accession>
<dbReference type="RefSeq" id="WP_259542910.1">
    <property type="nucleotide sequence ID" value="NZ_JANLCJ010000174.1"/>
</dbReference>
<evidence type="ECO:0000256" key="1">
    <source>
        <dbReference type="SAM" id="MobiDB-lite"/>
    </source>
</evidence>
<dbReference type="EMBL" id="JANLCJ010000174">
    <property type="protein sequence ID" value="MCS5736776.1"/>
    <property type="molecule type" value="Genomic_DNA"/>
</dbReference>
<evidence type="ECO:0000313" key="2">
    <source>
        <dbReference type="EMBL" id="MCS5736776.1"/>
    </source>
</evidence>
<protein>
    <submittedName>
        <fullName evidence="2">Uncharacterized protein</fullName>
    </submittedName>
</protein>
<comment type="caution">
    <text evidence="2">The sequence shown here is derived from an EMBL/GenBank/DDBJ whole genome shotgun (WGS) entry which is preliminary data.</text>
</comment>
<feature type="compositionally biased region" description="Basic and acidic residues" evidence="1">
    <location>
        <begin position="281"/>
        <end position="295"/>
    </location>
</feature>
<feature type="non-terminal residue" evidence="2">
    <location>
        <position position="331"/>
    </location>
</feature>
<name>A0ABT2H9Z6_9MICO</name>
<sequence length="331" mass="36267">PTGQNSVSASGLEGEYACDKAAVWNWVTNQWSFTDLPDTLWLDEILAPSVGTRTWGNIDSSVPTKPTEILLDSPIYSLPVGKSFRINLLYKPGEELGSNQKIRWESSATNIFDITASDLDLDYSLNLRALSEGEAVLKATIVDVVTDTSTSPPTITEVPSTDTKLTASYKIKVTPEKRLDPLYLDSSGKPIDPANPVYIDNNIGLRHMESDDSDLVRFIQDVVGNVNPSWDTTIVNGIAVPVGDGKLDRYQDSNEPIPDRTSQTAIDNGAVNNTNIGAYRPEQKDLYPDPTKVDPDDQWSGGTDPVTGNEIPNKHSTDTWEQGGYSFTRKS</sequence>
<evidence type="ECO:0000313" key="3">
    <source>
        <dbReference type="Proteomes" id="UP001165586"/>
    </source>
</evidence>
<reference evidence="2" key="1">
    <citation type="submission" date="2022-08" db="EMBL/GenBank/DDBJ databases">
        <authorList>
            <person name="Deng Y."/>
            <person name="Han X.-F."/>
            <person name="Zhang Y.-Q."/>
        </authorList>
    </citation>
    <scope>NUCLEOTIDE SEQUENCE</scope>
    <source>
        <strain evidence="2">CPCC 203386</strain>
    </source>
</reference>
<feature type="non-terminal residue" evidence="2">
    <location>
        <position position="1"/>
    </location>
</feature>